<sequence length="253" mass="28507">MESVKKGSWSRLLIFFIFYLMLYLIVGSVIAQLFGVPHNLLTITTQTLVIGYGLIFGHVIINRKISFIPNKSQVLRSFPLFLFTLVPMVTDLLFSSQNRMNFPEFSKALPSAIFAGVSEELILRGIILVALINLFRDRRYSNLISINLSSMVFALLHLLNLFSSSSSFTMTVGQVIYAYMLGVFLSVLFISSGSLLMPIISHILIDSTAFLEHDLPMSNLVLFILMYGLIPMVAALILKKEELLQNFNQKNQP</sequence>
<keyword evidence="4" id="KW-0482">Metalloprotease</keyword>
<dbReference type="PANTHER" id="PTHR36435">
    <property type="entry name" value="SLR1288 PROTEIN"/>
    <property type="match status" value="1"/>
</dbReference>
<evidence type="ECO:0000313" key="4">
    <source>
        <dbReference type="EMBL" id="TYC50538.1"/>
    </source>
</evidence>
<keyword evidence="2" id="KW-0472">Membrane</keyword>
<dbReference type="OrthoDB" id="4131070at2"/>
<gene>
    <name evidence="4" type="ORF">ESZ50_02395</name>
</gene>
<protein>
    <submittedName>
        <fullName evidence="4">CPBP family intramembrane metalloprotease</fullName>
    </submittedName>
</protein>
<dbReference type="GO" id="GO:0080120">
    <property type="term" value="P:CAAX-box protein maturation"/>
    <property type="evidence" value="ECO:0007669"/>
    <property type="project" value="UniProtKB-ARBA"/>
</dbReference>
<reference evidence="4 5" key="1">
    <citation type="submission" date="2019-01" db="EMBL/GenBank/DDBJ databases">
        <title>Weissella sp. nov., a novel lactic acid bacterium isolated from animal feces.</title>
        <authorList>
            <person name="Wang L.-T."/>
        </authorList>
    </citation>
    <scope>NUCLEOTIDE SEQUENCE [LARGE SCALE GENOMIC DNA]</scope>
    <source>
        <strain evidence="4 5">8H-2</strain>
    </source>
</reference>
<organism evidence="4 5">
    <name type="scientific">Weissella muntiaci</name>
    <dbReference type="NCBI Taxonomy" id="2508881"/>
    <lineage>
        <taxon>Bacteria</taxon>
        <taxon>Bacillati</taxon>
        <taxon>Bacillota</taxon>
        <taxon>Bacilli</taxon>
        <taxon>Lactobacillales</taxon>
        <taxon>Lactobacillaceae</taxon>
        <taxon>Weissella</taxon>
    </lineage>
</organism>
<feature type="transmembrane region" description="Helical" evidence="2">
    <location>
        <begin position="12"/>
        <end position="34"/>
    </location>
</feature>
<feature type="transmembrane region" description="Helical" evidence="2">
    <location>
        <begin position="40"/>
        <end position="61"/>
    </location>
</feature>
<comment type="caution">
    <text evidence="4">The sequence shown here is derived from an EMBL/GenBank/DDBJ whole genome shotgun (WGS) entry which is preliminary data.</text>
</comment>
<feature type="domain" description="CAAX prenyl protease 2/Lysostaphin resistance protein A-like" evidence="3">
    <location>
        <begin position="108"/>
        <end position="207"/>
    </location>
</feature>
<feature type="transmembrane region" description="Helical" evidence="2">
    <location>
        <begin position="113"/>
        <end position="135"/>
    </location>
</feature>
<evidence type="ECO:0000313" key="5">
    <source>
        <dbReference type="Proteomes" id="UP000371977"/>
    </source>
</evidence>
<keyword evidence="4" id="KW-0378">Hydrolase</keyword>
<dbReference type="GO" id="GO:0006508">
    <property type="term" value="P:proteolysis"/>
    <property type="evidence" value="ECO:0007669"/>
    <property type="project" value="UniProtKB-KW"/>
</dbReference>
<evidence type="ECO:0000256" key="1">
    <source>
        <dbReference type="ARBA" id="ARBA00009067"/>
    </source>
</evidence>
<keyword evidence="2" id="KW-0812">Transmembrane</keyword>
<dbReference type="AlphaFoldDB" id="A0A6C2C968"/>
<dbReference type="Pfam" id="PF02517">
    <property type="entry name" value="Rce1-like"/>
    <property type="match status" value="1"/>
</dbReference>
<feature type="transmembrane region" description="Helical" evidence="2">
    <location>
        <begin position="73"/>
        <end position="93"/>
    </location>
</feature>
<keyword evidence="4" id="KW-0645">Protease</keyword>
<dbReference type="Proteomes" id="UP000371977">
    <property type="component" value="Unassembled WGS sequence"/>
</dbReference>
<dbReference type="InterPro" id="IPR003675">
    <property type="entry name" value="Rce1/LyrA-like_dom"/>
</dbReference>
<dbReference type="EMBL" id="SDGZ01000008">
    <property type="protein sequence ID" value="TYC50538.1"/>
    <property type="molecule type" value="Genomic_DNA"/>
</dbReference>
<feature type="transmembrane region" description="Helical" evidence="2">
    <location>
        <begin position="142"/>
        <end position="163"/>
    </location>
</feature>
<dbReference type="PANTHER" id="PTHR36435:SF1">
    <property type="entry name" value="CAAX AMINO TERMINAL PROTEASE FAMILY PROTEIN"/>
    <property type="match status" value="1"/>
</dbReference>
<keyword evidence="5" id="KW-1185">Reference proteome</keyword>
<proteinExistence type="inferred from homology"/>
<evidence type="ECO:0000259" key="3">
    <source>
        <dbReference type="Pfam" id="PF02517"/>
    </source>
</evidence>
<name>A0A6C2C968_9LACO</name>
<dbReference type="RefSeq" id="WP_148622010.1">
    <property type="nucleotide sequence ID" value="NZ_SDGZ01000008.1"/>
</dbReference>
<dbReference type="GO" id="GO:0004175">
    <property type="term" value="F:endopeptidase activity"/>
    <property type="evidence" value="ECO:0007669"/>
    <property type="project" value="UniProtKB-ARBA"/>
</dbReference>
<keyword evidence="2" id="KW-1133">Transmembrane helix</keyword>
<dbReference type="GO" id="GO:0008237">
    <property type="term" value="F:metallopeptidase activity"/>
    <property type="evidence" value="ECO:0007669"/>
    <property type="project" value="UniProtKB-KW"/>
</dbReference>
<evidence type="ECO:0000256" key="2">
    <source>
        <dbReference type="SAM" id="Phobius"/>
    </source>
</evidence>
<feature type="transmembrane region" description="Helical" evidence="2">
    <location>
        <begin position="175"/>
        <end position="200"/>
    </location>
</feature>
<feature type="transmembrane region" description="Helical" evidence="2">
    <location>
        <begin position="220"/>
        <end position="238"/>
    </location>
</feature>
<accession>A0A6C2C968</accession>
<comment type="similarity">
    <text evidence="1">Belongs to the UPF0177 family.</text>
</comment>
<dbReference type="InterPro" id="IPR052710">
    <property type="entry name" value="CAAX_protease"/>
</dbReference>